<reference evidence="1" key="2">
    <citation type="journal article" date="2023" name="ISME Commun">
        <title>Characterization of a bloom-associated alphaproteobacterial lineage, 'Candidatus Phycosocius': insights into freshwater algal-bacterial interactions.</title>
        <authorList>
            <person name="Tanabe Y."/>
            <person name="Yamaguchi H."/>
            <person name="Yoshida M."/>
            <person name="Kai A."/>
            <person name="Okazaki Y."/>
        </authorList>
    </citation>
    <scope>NUCLEOTIDE SEQUENCE</scope>
    <source>
        <strain evidence="1">BOTRYCO-1</strain>
    </source>
</reference>
<keyword evidence="2" id="KW-1185">Reference proteome</keyword>
<evidence type="ECO:0000313" key="1">
    <source>
        <dbReference type="EMBL" id="GIU65912.1"/>
    </source>
</evidence>
<proteinExistence type="predicted"/>
<protein>
    <submittedName>
        <fullName evidence="1">Uncharacterized protein</fullName>
    </submittedName>
</protein>
<organism evidence="1 2">
    <name type="scientific">Candidatus Phycosocius spiralis</name>
    <dbReference type="NCBI Taxonomy" id="2815099"/>
    <lineage>
        <taxon>Bacteria</taxon>
        <taxon>Pseudomonadati</taxon>
        <taxon>Pseudomonadota</taxon>
        <taxon>Alphaproteobacteria</taxon>
        <taxon>Caulobacterales</taxon>
        <taxon>Caulobacterales incertae sedis</taxon>
        <taxon>Candidatus Phycosocius</taxon>
    </lineage>
</organism>
<reference evidence="1" key="1">
    <citation type="submission" date="2021-05" db="EMBL/GenBank/DDBJ databases">
        <authorList>
            <person name="Tanabe Y."/>
        </authorList>
    </citation>
    <scope>NUCLEOTIDE SEQUENCE</scope>
    <source>
        <strain evidence="1">BOTRYCO-1</strain>
    </source>
</reference>
<name>A0ABQ4PSC9_9PROT</name>
<dbReference type="EMBL" id="BPFZ01000001">
    <property type="protein sequence ID" value="GIU65912.1"/>
    <property type="molecule type" value="Genomic_DNA"/>
</dbReference>
<accession>A0ABQ4PSC9</accession>
<sequence>MTECELINVSKYSCVNQRELTLCSIEMQICAQAVATDQTFAEADTAPRTYNW</sequence>
<dbReference type="Proteomes" id="UP001161064">
    <property type="component" value="Unassembled WGS sequence"/>
</dbReference>
<gene>
    <name evidence="1" type="ORF">PsB1_0066</name>
</gene>
<evidence type="ECO:0000313" key="2">
    <source>
        <dbReference type="Proteomes" id="UP001161064"/>
    </source>
</evidence>
<comment type="caution">
    <text evidence="1">The sequence shown here is derived from an EMBL/GenBank/DDBJ whole genome shotgun (WGS) entry which is preliminary data.</text>
</comment>